<reference evidence="1" key="1">
    <citation type="submission" date="2018-02" db="EMBL/GenBank/DDBJ databases">
        <authorList>
            <person name="Cohen D.B."/>
            <person name="Kent A.D."/>
        </authorList>
    </citation>
    <scope>NUCLEOTIDE SEQUENCE</scope>
</reference>
<accession>A0A2N9FHG8</accession>
<dbReference type="EMBL" id="OIVN01000868">
    <property type="protein sequence ID" value="SPC86672.1"/>
    <property type="molecule type" value="Genomic_DNA"/>
</dbReference>
<organism evidence="1">
    <name type="scientific">Fagus sylvatica</name>
    <name type="common">Beechnut</name>
    <dbReference type="NCBI Taxonomy" id="28930"/>
    <lineage>
        <taxon>Eukaryota</taxon>
        <taxon>Viridiplantae</taxon>
        <taxon>Streptophyta</taxon>
        <taxon>Embryophyta</taxon>
        <taxon>Tracheophyta</taxon>
        <taxon>Spermatophyta</taxon>
        <taxon>Magnoliopsida</taxon>
        <taxon>eudicotyledons</taxon>
        <taxon>Gunneridae</taxon>
        <taxon>Pentapetalae</taxon>
        <taxon>rosids</taxon>
        <taxon>fabids</taxon>
        <taxon>Fagales</taxon>
        <taxon>Fagaceae</taxon>
        <taxon>Fagus</taxon>
    </lineage>
</organism>
<sequence length="94" mass="10119">MAFTGGSSRSRSSSKGASTFVFTASTKPAKSLPRMYSEGMTLGTVAKRMLVGFGSEPMNPSHSSVTTKLMRISALFEASSLQKFIMAFMWPRPG</sequence>
<name>A0A2N9FHG8_FAGSY</name>
<dbReference type="AlphaFoldDB" id="A0A2N9FHG8"/>
<evidence type="ECO:0000313" key="1">
    <source>
        <dbReference type="EMBL" id="SPC86672.1"/>
    </source>
</evidence>
<gene>
    <name evidence="1" type="ORF">FSB_LOCUS14554</name>
</gene>
<proteinExistence type="predicted"/>
<protein>
    <submittedName>
        <fullName evidence="1">Uncharacterized protein</fullName>
    </submittedName>
</protein>